<dbReference type="Pfam" id="PF00078">
    <property type="entry name" value="RVT_1"/>
    <property type="match status" value="1"/>
</dbReference>
<dbReference type="InterPro" id="IPR053134">
    <property type="entry name" value="RNA-dir_DNA_polymerase"/>
</dbReference>
<sequence>MFVDYINLNKACPKYTYPLSSIDRLVDGATGHRVNMEVYVDNMMVKSNSIVKHMDDLAEVFAKVKKYNMRLNLEKCVFGLSGGKFLGFMLTIRGIKANLDKCRVVLDM</sequence>
<evidence type="ECO:0000259" key="1">
    <source>
        <dbReference type="Pfam" id="PF00078"/>
    </source>
</evidence>
<dbReference type="Gene3D" id="3.30.70.270">
    <property type="match status" value="2"/>
</dbReference>
<protein>
    <submittedName>
        <fullName evidence="2">Retrovirus-related Pol polyprotein from transposon 17.6</fullName>
    </submittedName>
</protein>
<dbReference type="InterPro" id="IPR043502">
    <property type="entry name" value="DNA/RNA_pol_sf"/>
</dbReference>
<evidence type="ECO:0000313" key="2">
    <source>
        <dbReference type="EMBL" id="KYP65706.1"/>
    </source>
</evidence>
<keyword evidence="3" id="KW-1185">Reference proteome</keyword>
<dbReference type="PANTHER" id="PTHR24559">
    <property type="entry name" value="TRANSPOSON TY3-I GAG-POL POLYPROTEIN"/>
    <property type="match status" value="1"/>
</dbReference>
<gene>
    <name evidence="2" type="ORF">KK1_011968</name>
</gene>
<dbReference type="InterPro" id="IPR043128">
    <property type="entry name" value="Rev_trsase/Diguanyl_cyclase"/>
</dbReference>
<name>A0A151TFD7_CAJCA</name>
<dbReference type="InterPro" id="IPR000477">
    <property type="entry name" value="RT_dom"/>
</dbReference>
<organism evidence="2 3">
    <name type="scientific">Cajanus cajan</name>
    <name type="common">Pigeon pea</name>
    <name type="synonym">Cajanus indicus</name>
    <dbReference type="NCBI Taxonomy" id="3821"/>
    <lineage>
        <taxon>Eukaryota</taxon>
        <taxon>Viridiplantae</taxon>
        <taxon>Streptophyta</taxon>
        <taxon>Embryophyta</taxon>
        <taxon>Tracheophyta</taxon>
        <taxon>Spermatophyta</taxon>
        <taxon>Magnoliopsida</taxon>
        <taxon>eudicotyledons</taxon>
        <taxon>Gunneridae</taxon>
        <taxon>Pentapetalae</taxon>
        <taxon>rosids</taxon>
        <taxon>fabids</taxon>
        <taxon>Fabales</taxon>
        <taxon>Fabaceae</taxon>
        <taxon>Papilionoideae</taxon>
        <taxon>50 kb inversion clade</taxon>
        <taxon>NPAAA clade</taxon>
        <taxon>indigoferoid/millettioid clade</taxon>
        <taxon>Phaseoleae</taxon>
        <taxon>Cajanus</taxon>
    </lineage>
</organism>
<dbReference type="Gramene" id="C.cajan_11618.t">
    <property type="protein sequence ID" value="C.cajan_11618.t"/>
    <property type="gene ID" value="C.cajan_11618"/>
</dbReference>
<evidence type="ECO:0000313" key="3">
    <source>
        <dbReference type="Proteomes" id="UP000075243"/>
    </source>
</evidence>
<reference evidence="2 3" key="1">
    <citation type="journal article" date="2012" name="Nat. Biotechnol.">
        <title>Draft genome sequence of pigeonpea (Cajanus cajan), an orphan legume crop of resource-poor farmers.</title>
        <authorList>
            <person name="Varshney R.K."/>
            <person name="Chen W."/>
            <person name="Li Y."/>
            <person name="Bharti A.K."/>
            <person name="Saxena R.K."/>
            <person name="Schlueter J.A."/>
            <person name="Donoghue M.T."/>
            <person name="Azam S."/>
            <person name="Fan G."/>
            <person name="Whaley A.M."/>
            <person name="Farmer A.D."/>
            <person name="Sheridan J."/>
            <person name="Iwata A."/>
            <person name="Tuteja R."/>
            <person name="Penmetsa R.V."/>
            <person name="Wu W."/>
            <person name="Upadhyaya H.D."/>
            <person name="Yang S.P."/>
            <person name="Shah T."/>
            <person name="Saxena K.B."/>
            <person name="Michael T."/>
            <person name="McCombie W.R."/>
            <person name="Yang B."/>
            <person name="Zhang G."/>
            <person name="Yang H."/>
            <person name="Wang J."/>
            <person name="Spillane C."/>
            <person name="Cook D.R."/>
            <person name="May G.D."/>
            <person name="Xu X."/>
            <person name="Jackson S.A."/>
        </authorList>
    </citation>
    <scope>NUCLEOTIDE SEQUENCE [LARGE SCALE GENOMIC DNA]</scope>
    <source>
        <strain evidence="3">cv. Asha</strain>
    </source>
</reference>
<dbReference type="PANTHER" id="PTHR24559:SF444">
    <property type="entry name" value="REVERSE TRANSCRIPTASE DOMAIN-CONTAINING PROTEIN"/>
    <property type="match status" value="1"/>
</dbReference>
<dbReference type="EMBL" id="CM003608">
    <property type="protein sequence ID" value="KYP65706.1"/>
    <property type="molecule type" value="Genomic_DNA"/>
</dbReference>
<dbReference type="SUPFAM" id="SSF56672">
    <property type="entry name" value="DNA/RNA polymerases"/>
    <property type="match status" value="1"/>
</dbReference>
<proteinExistence type="predicted"/>
<accession>A0A151TFD7</accession>
<dbReference type="AlphaFoldDB" id="A0A151TFD7"/>
<dbReference type="Proteomes" id="UP000075243">
    <property type="component" value="Chromosome 6"/>
</dbReference>
<feature type="domain" description="Reverse transcriptase" evidence="1">
    <location>
        <begin position="24"/>
        <end position="89"/>
    </location>
</feature>